<gene>
    <name evidence="3" type="ORF">FL583_13695</name>
</gene>
<keyword evidence="4" id="KW-1185">Reference proteome</keyword>
<name>A0A545AT44_9ACTN</name>
<keyword evidence="2" id="KW-1133">Transmembrane helix</keyword>
<organism evidence="3 4">
    <name type="scientific">Cryptosporangium phraense</name>
    <dbReference type="NCBI Taxonomy" id="2593070"/>
    <lineage>
        <taxon>Bacteria</taxon>
        <taxon>Bacillati</taxon>
        <taxon>Actinomycetota</taxon>
        <taxon>Actinomycetes</taxon>
        <taxon>Cryptosporangiales</taxon>
        <taxon>Cryptosporangiaceae</taxon>
        <taxon>Cryptosporangium</taxon>
    </lineage>
</organism>
<keyword evidence="2" id="KW-0472">Membrane</keyword>
<reference evidence="3 4" key="1">
    <citation type="submission" date="2019-07" db="EMBL/GenBank/DDBJ databases">
        <title>Cryptosporangium phraense sp. nov., isolated from plant litter.</title>
        <authorList>
            <person name="Suriyachadkun C."/>
        </authorList>
    </citation>
    <scope>NUCLEOTIDE SEQUENCE [LARGE SCALE GENOMIC DNA]</scope>
    <source>
        <strain evidence="3 4">A-T 5661</strain>
    </source>
</reference>
<dbReference type="OrthoDB" id="5194370at2"/>
<accession>A0A545AT44</accession>
<keyword evidence="2" id="KW-0812">Transmembrane</keyword>
<evidence type="ECO:0000313" key="4">
    <source>
        <dbReference type="Proteomes" id="UP000317982"/>
    </source>
</evidence>
<dbReference type="AlphaFoldDB" id="A0A545AT44"/>
<evidence type="ECO:0000256" key="2">
    <source>
        <dbReference type="SAM" id="Phobius"/>
    </source>
</evidence>
<feature type="transmembrane region" description="Helical" evidence="2">
    <location>
        <begin position="554"/>
        <end position="578"/>
    </location>
</feature>
<dbReference type="InParanoid" id="A0A545AT44"/>
<dbReference type="Proteomes" id="UP000317982">
    <property type="component" value="Unassembled WGS sequence"/>
</dbReference>
<sequence>MDDTEAQIRAAWASGQEARLSPGLPGGRPDEDSPLPAVEATLLLRLLAEGGGHPRGLRLQGARIVGEWDWSWQTLDVPIRFRQCVIAEHIDLTYSTLPGLELLHCRAETLGLSDANIAHDLILDGSTLAGMRADGAHVGSDVLLRDGFTCTGEILASSAAVGGEFDVRRATLSNRGGCVIDADGITVGGNMYFLEGCESRGELRLVGAKIGGQLVFEGAKLANRGRTALAADSAEIGNAVFFVEGCEIIGETRLLGASIAGQLGISGSKFSDPDGYALSADGIKVTGDAFVIDGCHLRGETGFAGAILHEIQFAGSTFENPDGVALDLRNAHVSEVLQLGGLERRPTGTIDLSGASVGELSDDAESWPVRGNLILAGFSYTRLGSEAPTDVEARLAWLRRAPAYSPQPYRQLARVMTESGLPDHARRIQIAARDDERLLGDLGWYQRAANRFLGVTIAHGYRPLRPAWLILAGVLLTWWIVASNTAVFVPTGDNVPENARTGKPSISASRCTTEYPCLIPAAYALENMTPILDLHQASLWQPTTATPAGRGVRAWLYATSIVGWIGSTLIVVALTGLAERRE</sequence>
<dbReference type="RefSeq" id="WP_142704994.1">
    <property type="nucleotide sequence ID" value="NZ_VIRS01000008.1"/>
</dbReference>
<proteinExistence type="predicted"/>
<evidence type="ECO:0000313" key="3">
    <source>
        <dbReference type="EMBL" id="TQS44510.1"/>
    </source>
</evidence>
<feature type="region of interest" description="Disordered" evidence="1">
    <location>
        <begin position="12"/>
        <end position="32"/>
    </location>
</feature>
<feature type="transmembrane region" description="Helical" evidence="2">
    <location>
        <begin position="467"/>
        <end position="489"/>
    </location>
</feature>
<evidence type="ECO:0000256" key="1">
    <source>
        <dbReference type="SAM" id="MobiDB-lite"/>
    </source>
</evidence>
<evidence type="ECO:0008006" key="5">
    <source>
        <dbReference type="Google" id="ProtNLM"/>
    </source>
</evidence>
<comment type="caution">
    <text evidence="3">The sequence shown here is derived from an EMBL/GenBank/DDBJ whole genome shotgun (WGS) entry which is preliminary data.</text>
</comment>
<dbReference type="EMBL" id="VIRS01000008">
    <property type="protein sequence ID" value="TQS44510.1"/>
    <property type="molecule type" value="Genomic_DNA"/>
</dbReference>
<protein>
    <recommendedName>
        <fullName evidence="5">Oxidoreductase</fullName>
    </recommendedName>
</protein>